<dbReference type="GO" id="GO:0003676">
    <property type="term" value="F:nucleic acid binding"/>
    <property type="evidence" value="ECO:0007669"/>
    <property type="project" value="InterPro"/>
</dbReference>
<dbReference type="OrthoDB" id="40902at2759"/>
<feature type="domain" description="Endonuclease/exonuclease/phosphatase" evidence="6">
    <location>
        <begin position="188"/>
        <end position="453"/>
    </location>
</feature>
<keyword evidence="3" id="KW-0378">Hydrolase</keyword>
<evidence type="ECO:0000256" key="2">
    <source>
        <dbReference type="ARBA" id="ARBA00012369"/>
    </source>
</evidence>
<comment type="caution">
    <text evidence="8">The sequence shown here is derived from an EMBL/GenBank/DDBJ whole genome shotgun (WGS) entry which is preliminary data.</text>
</comment>
<dbReference type="Pfam" id="PF13358">
    <property type="entry name" value="DDE_3"/>
    <property type="match status" value="1"/>
</dbReference>
<dbReference type="AlphaFoldDB" id="A0A9P6YG41"/>
<feature type="domain" description="Tc1-like transposase DDE" evidence="7">
    <location>
        <begin position="663"/>
        <end position="814"/>
    </location>
</feature>
<evidence type="ECO:0000259" key="7">
    <source>
        <dbReference type="Pfam" id="PF13358"/>
    </source>
</evidence>
<gene>
    <name evidence="8" type="ORF">G6F51_004425</name>
</gene>
<dbReference type="PANTHER" id="PTHR16320">
    <property type="entry name" value="SPHINGOMYELINASE FAMILY MEMBER"/>
    <property type="match status" value="1"/>
</dbReference>
<keyword evidence="5" id="KW-1133">Transmembrane helix</keyword>
<dbReference type="Proteomes" id="UP000717996">
    <property type="component" value="Unassembled WGS sequence"/>
</dbReference>
<dbReference type="Gene3D" id="3.60.10.10">
    <property type="entry name" value="Endonuclease/exonuclease/phosphatase"/>
    <property type="match status" value="1"/>
</dbReference>
<evidence type="ECO:0000313" key="8">
    <source>
        <dbReference type="EMBL" id="KAG1547182.1"/>
    </source>
</evidence>
<evidence type="ECO:0000256" key="4">
    <source>
        <dbReference type="SAM" id="MobiDB-lite"/>
    </source>
</evidence>
<dbReference type="Gene3D" id="3.30.420.10">
    <property type="entry name" value="Ribonuclease H-like superfamily/Ribonuclease H"/>
    <property type="match status" value="1"/>
</dbReference>
<dbReference type="GO" id="GO:0005576">
    <property type="term" value="C:extracellular region"/>
    <property type="evidence" value="ECO:0007669"/>
    <property type="project" value="InterPro"/>
</dbReference>
<dbReference type="GO" id="GO:0004767">
    <property type="term" value="F:sphingomyelin phosphodiesterase activity"/>
    <property type="evidence" value="ECO:0007669"/>
    <property type="project" value="UniProtKB-EC"/>
</dbReference>
<proteinExistence type="inferred from homology"/>
<dbReference type="SUPFAM" id="SSF56219">
    <property type="entry name" value="DNase I-like"/>
    <property type="match status" value="1"/>
</dbReference>
<organism evidence="8 9">
    <name type="scientific">Rhizopus oryzae</name>
    <name type="common">Mucormycosis agent</name>
    <name type="synonym">Rhizopus arrhizus var. delemar</name>
    <dbReference type="NCBI Taxonomy" id="64495"/>
    <lineage>
        <taxon>Eukaryota</taxon>
        <taxon>Fungi</taxon>
        <taxon>Fungi incertae sedis</taxon>
        <taxon>Mucoromycota</taxon>
        <taxon>Mucoromycotina</taxon>
        <taxon>Mucoromycetes</taxon>
        <taxon>Mucorales</taxon>
        <taxon>Mucorineae</taxon>
        <taxon>Rhizopodaceae</taxon>
        <taxon>Rhizopus</taxon>
    </lineage>
</organism>
<evidence type="ECO:0000256" key="5">
    <source>
        <dbReference type="SAM" id="Phobius"/>
    </source>
</evidence>
<comment type="similarity">
    <text evidence="1">Belongs to the neutral sphingomyelinase family.</text>
</comment>
<dbReference type="CDD" id="cd09078">
    <property type="entry name" value="nSMase"/>
    <property type="match status" value="1"/>
</dbReference>
<name>A0A9P6YG41_RHIOR</name>
<dbReference type="GO" id="GO:0005737">
    <property type="term" value="C:cytoplasm"/>
    <property type="evidence" value="ECO:0007669"/>
    <property type="project" value="TreeGrafter"/>
</dbReference>
<dbReference type="InterPro" id="IPR005135">
    <property type="entry name" value="Endo/exonuclease/phosphatase"/>
</dbReference>
<dbReference type="InterPro" id="IPR036397">
    <property type="entry name" value="RNaseH_sf"/>
</dbReference>
<dbReference type="InterPro" id="IPR038717">
    <property type="entry name" value="Tc1-like_DDE_dom"/>
</dbReference>
<keyword evidence="5" id="KW-0812">Transmembrane</keyword>
<dbReference type="InterPro" id="IPR038772">
    <property type="entry name" value="Sph/SMPD2-like"/>
</dbReference>
<dbReference type="EC" id="3.1.4.12" evidence="2"/>
<evidence type="ECO:0000256" key="1">
    <source>
        <dbReference type="ARBA" id="ARBA00006335"/>
    </source>
</evidence>
<evidence type="ECO:0000259" key="6">
    <source>
        <dbReference type="Pfam" id="PF03372"/>
    </source>
</evidence>
<feature type="transmembrane region" description="Helical" evidence="5">
    <location>
        <begin position="143"/>
        <end position="166"/>
    </location>
</feature>
<dbReference type="InterPro" id="IPR036691">
    <property type="entry name" value="Endo/exonu/phosph_ase_sf"/>
</dbReference>
<dbReference type="Pfam" id="PF03372">
    <property type="entry name" value="Exo_endo_phos"/>
    <property type="match status" value="1"/>
</dbReference>
<evidence type="ECO:0000256" key="3">
    <source>
        <dbReference type="ARBA" id="ARBA00022801"/>
    </source>
</evidence>
<accession>A0A9P6YG41</accession>
<sequence length="851" mass="98039">MNKDSVTRGMNEEELNIPSESYHDNIEGNTQSDNEEEGNSTVRNGLPLENSCESSIINAQSAPPPYEFYPPAKTFLDRLPNWVRRISRLDTHQAIYLPTVSSQEEQTRSSRDRGISRWSYYYDVIKDHFSNWTLPPFIAHHRILVLCVSFSALILFSFLLFCSVFFSPAPLPEPTVPDKIAEHSLRFLTLNIFMRPPLIRNNWSDYKDDRLAYIEKYILPHYDLIVFQEAFAFASRRKDRLIRTARQMGFNHHVESPRKYPWNLGIDGGLLLLSRFPIRESHRIEYPRGQHADWFSVKGAVHALIELNSQRKMHLYTTHTQASYDLNNIINPGDTATRLSQFNLLRSFVQDTSNTDDHPILIAGDLNVDAATHKNKPITERSKESSPEYLEMVKTLHFDDLEDIVYKHYGYHPVTFGDYTTNDLGELVPAETVLTNWDQLMTVQSIDRIFWVSRNTTVLEPLSPQVEKFWVKENAEMTKEEKEQTGFTQISGGRDAMDWEEEVEPYHLETLTRLRLYCEKQGSEQKSTDEGLDVEMEEIAVKTKQQIKPYKSYSNEQKLLFVYYNRIKLFNAAKSGRLAGVNLYDDNPQARVVDAVTSLTEKFAGFTLKETSVRNLLKTECNLSFKKITRHPAPQNDSTKIAKRIAWVEERSKTDMNYLENCIFVDESGFDINMRPPGGWSAKGAVSAKYAVSIELRNPQEHSFKKLKIDISNRKRKAPSKPKKPASKGTVTGHYMKFIQKTMDEMDSIPEMKGYYIVMDNAPIHTADVIDNMITERGYKCVYLPPYSPELNPIEQFLSIVKNKVKRSQFQDKDLATRIAEACNAVPSEHLRAFAQHSVNVFEKCLKGNPI</sequence>
<keyword evidence="5" id="KW-0472">Membrane</keyword>
<evidence type="ECO:0000313" key="9">
    <source>
        <dbReference type="Proteomes" id="UP000717996"/>
    </source>
</evidence>
<reference evidence="8" key="1">
    <citation type="journal article" date="2020" name="Microb. Genom.">
        <title>Genetic diversity of clinical and environmental Mucorales isolates obtained from an investigation of mucormycosis cases among solid organ transplant recipients.</title>
        <authorList>
            <person name="Nguyen M.H."/>
            <person name="Kaul D."/>
            <person name="Muto C."/>
            <person name="Cheng S.J."/>
            <person name="Richter R.A."/>
            <person name="Bruno V.M."/>
            <person name="Liu G."/>
            <person name="Beyhan S."/>
            <person name="Sundermann A.J."/>
            <person name="Mounaud S."/>
            <person name="Pasculle A.W."/>
            <person name="Nierman W.C."/>
            <person name="Driscoll E."/>
            <person name="Cumbie R."/>
            <person name="Clancy C.J."/>
            <person name="Dupont C.L."/>
        </authorList>
    </citation>
    <scope>NUCLEOTIDE SEQUENCE</scope>
    <source>
        <strain evidence="8">GL16</strain>
    </source>
</reference>
<dbReference type="PANTHER" id="PTHR16320:SF1">
    <property type="entry name" value="SPHINGOMYELINASE DDB_G0288017"/>
    <property type="match status" value="1"/>
</dbReference>
<dbReference type="EMBL" id="JAANIT010000492">
    <property type="protein sequence ID" value="KAG1547182.1"/>
    <property type="molecule type" value="Genomic_DNA"/>
</dbReference>
<protein>
    <recommendedName>
        <fullName evidence="2">sphingomyelin phosphodiesterase</fullName>
        <ecNumber evidence="2">3.1.4.12</ecNumber>
    </recommendedName>
</protein>
<dbReference type="InterPro" id="IPR017766">
    <property type="entry name" value="Sphingomyelinase/PLipase_C"/>
</dbReference>
<feature type="region of interest" description="Disordered" evidence="4">
    <location>
        <begin position="1"/>
        <end position="47"/>
    </location>
</feature>